<gene>
    <name evidence="2" type="ORF">EYF80_040360</name>
</gene>
<sequence>MLTSSPAGSFPLTPVTPLRVWMVKASLRPPLSRGSFHARLSVVSLIWVTTLRGADGGPEGTNGNVRYPERQAHTEAPAAAAWLNPGQPVQRPSEAALN</sequence>
<reference evidence="2 3" key="1">
    <citation type="submission" date="2019-03" db="EMBL/GenBank/DDBJ databases">
        <title>First draft genome of Liparis tanakae, snailfish: a comprehensive survey of snailfish specific genes.</title>
        <authorList>
            <person name="Kim W."/>
            <person name="Song I."/>
            <person name="Jeong J.-H."/>
            <person name="Kim D."/>
            <person name="Kim S."/>
            <person name="Ryu S."/>
            <person name="Song J.Y."/>
            <person name="Lee S.K."/>
        </authorList>
    </citation>
    <scope>NUCLEOTIDE SEQUENCE [LARGE SCALE GENOMIC DNA]</scope>
    <source>
        <tissue evidence="2">Muscle</tissue>
    </source>
</reference>
<dbReference type="EMBL" id="SRLO01000657">
    <property type="protein sequence ID" value="TNN49405.1"/>
    <property type="molecule type" value="Genomic_DNA"/>
</dbReference>
<comment type="caution">
    <text evidence="2">The sequence shown here is derived from an EMBL/GenBank/DDBJ whole genome shotgun (WGS) entry which is preliminary data.</text>
</comment>
<name>A0A4Z2G8J8_9TELE</name>
<proteinExistence type="predicted"/>
<feature type="region of interest" description="Disordered" evidence="1">
    <location>
        <begin position="53"/>
        <end position="98"/>
    </location>
</feature>
<keyword evidence="3" id="KW-1185">Reference proteome</keyword>
<dbReference type="Proteomes" id="UP000314294">
    <property type="component" value="Unassembled WGS sequence"/>
</dbReference>
<organism evidence="2 3">
    <name type="scientific">Liparis tanakae</name>
    <name type="common">Tanaka's snailfish</name>
    <dbReference type="NCBI Taxonomy" id="230148"/>
    <lineage>
        <taxon>Eukaryota</taxon>
        <taxon>Metazoa</taxon>
        <taxon>Chordata</taxon>
        <taxon>Craniata</taxon>
        <taxon>Vertebrata</taxon>
        <taxon>Euteleostomi</taxon>
        <taxon>Actinopterygii</taxon>
        <taxon>Neopterygii</taxon>
        <taxon>Teleostei</taxon>
        <taxon>Neoteleostei</taxon>
        <taxon>Acanthomorphata</taxon>
        <taxon>Eupercaria</taxon>
        <taxon>Perciformes</taxon>
        <taxon>Cottioidei</taxon>
        <taxon>Cottales</taxon>
        <taxon>Liparidae</taxon>
        <taxon>Liparis</taxon>
    </lineage>
</organism>
<evidence type="ECO:0000256" key="1">
    <source>
        <dbReference type="SAM" id="MobiDB-lite"/>
    </source>
</evidence>
<accession>A0A4Z2G8J8</accession>
<evidence type="ECO:0000313" key="2">
    <source>
        <dbReference type="EMBL" id="TNN49405.1"/>
    </source>
</evidence>
<evidence type="ECO:0000313" key="3">
    <source>
        <dbReference type="Proteomes" id="UP000314294"/>
    </source>
</evidence>
<dbReference type="AlphaFoldDB" id="A0A4Z2G8J8"/>
<protein>
    <submittedName>
        <fullName evidence="2">Uncharacterized protein</fullName>
    </submittedName>
</protein>